<reference evidence="2" key="2">
    <citation type="submission" date="2021-04" db="EMBL/GenBank/DDBJ databases">
        <authorList>
            <person name="Gilroy R."/>
        </authorList>
    </citation>
    <scope>NUCLEOTIDE SEQUENCE</scope>
    <source>
        <strain evidence="2">ChiHjej13B12-4958</strain>
    </source>
</reference>
<organism evidence="2 3">
    <name type="scientific">Candidatus Corynebacterium faecigallinarum</name>
    <dbReference type="NCBI Taxonomy" id="2838528"/>
    <lineage>
        <taxon>Bacteria</taxon>
        <taxon>Bacillati</taxon>
        <taxon>Actinomycetota</taxon>
        <taxon>Actinomycetes</taxon>
        <taxon>Mycobacteriales</taxon>
        <taxon>Corynebacteriaceae</taxon>
        <taxon>Corynebacterium</taxon>
    </lineage>
</organism>
<proteinExistence type="inferred from homology"/>
<dbReference type="Proteomes" id="UP000823858">
    <property type="component" value="Unassembled WGS sequence"/>
</dbReference>
<dbReference type="Pfam" id="PF03576">
    <property type="entry name" value="Peptidase_S58"/>
    <property type="match status" value="1"/>
</dbReference>
<dbReference type="InterPro" id="IPR005321">
    <property type="entry name" value="Peptidase_S58_DmpA"/>
</dbReference>
<dbReference type="InterPro" id="IPR016117">
    <property type="entry name" value="ArgJ-like_dom_sf"/>
</dbReference>
<dbReference type="PANTHER" id="PTHR36512:SF3">
    <property type="entry name" value="BLR5678 PROTEIN"/>
    <property type="match status" value="1"/>
</dbReference>
<dbReference type="GO" id="GO:0004177">
    <property type="term" value="F:aminopeptidase activity"/>
    <property type="evidence" value="ECO:0007669"/>
    <property type="project" value="TreeGrafter"/>
</dbReference>
<dbReference type="SUPFAM" id="SSF56266">
    <property type="entry name" value="DmpA/ArgJ-like"/>
    <property type="match status" value="1"/>
</dbReference>
<dbReference type="AlphaFoldDB" id="A0A9D2QE77"/>
<name>A0A9D2QE77_9CORY</name>
<evidence type="ECO:0000313" key="2">
    <source>
        <dbReference type="EMBL" id="HJC85966.1"/>
    </source>
</evidence>
<sequence>MFPTSEPGPVNGLADVTGIFLGHAEVDSSGVTVVACPDGAVSAVDVRGGGPGTRETDLLKPSNSMESVHAVALCGGSAFGLDAAGGVMAGLEARGIGFPVFGEGVPGPIVPIVPAAVIFDLPVGEASSRPTAETGRAALDAALDNATDSTTDSAQDAAAALGNVGAGHAAVAGAVKGGFGEASSVIAGEPGSPPGAGRTVAVGLVVNPVGSIADPSDGTLWSAEVAQEHPADLGGDGTGGTLPEATEEGLAAFLERGMAGMKFPSGAPESLNTTIGVVATDAPVTKAQAERLAMAVHDGLSRAIRPAHLPMDGDTVFALAPSGVRTGQSAAASDNTGSDHGSDTVDQMELAVLSAAAATCAERAVARAVLNADSAFGIPAWADIITGGTP</sequence>
<evidence type="ECO:0000256" key="1">
    <source>
        <dbReference type="ARBA" id="ARBA00007068"/>
    </source>
</evidence>
<dbReference type="CDD" id="cd02252">
    <property type="entry name" value="nylC_like"/>
    <property type="match status" value="1"/>
</dbReference>
<protein>
    <submittedName>
        <fullName evidence="2">P1 family peptidase</fullName>
    </submittedName>
</protein>
<gene>
    <name evidence="2" type="ORF">H9751_10580</name>
</gene>
<comment type="caution">
    <text evidence="2">The sequence shown here is derived from an EMBL/GenBank/DDBJ whole genome shotgun (WGS) entry which is preliminary data.</text>
</comment>
<reference evidence="2" key="1">
    <citation type="journal article" date="2021" name="PeerJ">
        <title>Extensive microbial diversity within the chicken gut microbiome revealed by metagenomics and culture.</title>
        <authorList>
            <person name="Gilroy R."/>
            <person name="Ravi A."/>
            <person name="Getino M."/>
            <person name="Pursley I."/>
            <person name="Horton D.L."/>
            <person name="Alikhan N.F."/>
            <person name="Baker D."/>
            <person name="Gharbi K."/>
            <person name="Hall N."/>
            <person name="Watson M."/>
            <person name="Adriaenssens E.M."/>
            <person name="Foster-Nyarko E."/>
            <person name="Jarju S."/>
            <person name="Secka A."/>
            <person name="Antonio M."/>
            <person name="Oren A."/>
            <person name="Chaudhuri R.R."/>
            <person name="La Ragione R."/>
            <person name="Hildebrand F."/>
            <person name="Pallen M.J."/>
        </authorList>
    </citation>
    <scope>NUCLEOTIDE SEQUENCE</scope>
    <source>
        <strain evidence="2">ChiHjej13B12-4958</strain>
    </source>
</reference>
<dbReference type="EMBL" id="DWVP01000024">
    <property type="protein sequence ID" value="HJC85966.1"/>
    <property type="molecule type" value="Genomic_DNA"/>
</dbReference>
<dbReference type="Gene3D" id="3.60.70.12">
    <property type="entry name" value="L-amino peptidase D-ALA esterase/amidase"/>
    <property type="match status" value="1"/>
</dbReference>
<comment type="similarity">
    <text evidence="1">Belongs to the peptidase S58 family.</text>
</comment>
<evidence type="ECO:0000313" key="3">
    <source>
        <dbReference type="Proteomes" id="UP000823858"/>
    </source>
</evidence>
<accession>A0A9D2QE77</accession>
<dbReference type="PANTHER" id="PTHR36512">
    <property type="entry name" value="D-AMINOPEPTIDASE"/>
    <property type="match status" value="1"/>
</dbReference>